<organism evidence="2 3">
    <name type="scientific">Dioszegia hungarica</name>
    <dbReference type="NCBI Taxonomy" id="4972"/>
    <lineage>
        <taxon>Eukaryota</taxon>
        <taxon>Fungi</taxon>
        <taxon>Dikarya</taxon>
        <taxon>Basidiomycota</taxon>
        <taxon>Agaricomycotina</taxon>
        <taxon>Tremellomycetes</taxon>
        <taxon>Tremellales</taxon>
        <taxon>Bulleribasidiaceae</taxon>
        <taxon>Dioszegia</taxon>
    </lineage>
</organism>
<keyword evidence="3" id="KW-1185">Reference proteome</keyword>
<comment type="caution">
    <text evidence="2">The sequence shown here is derived from an EMBL/GenBank/DDBJ whole genome shotgun (WGS) entry which is preliminary data.</text>
</comment>
<dbReference type="EMBL" id="JAKWFO010000005">
    <property type="protein sequence ID" value="KAI9635578.1"/>
    <property type="molecule type" value="Genomic_DNA"/>
</dbReference>
<gene>
    <name evidence="2" type="ORF">MKK02DRAFT_44268</name>
</gene>
<proteinExistence type="predicted"/>
<dbReference type="AlphaFoldDB" id="A0AA38LUI4"/>
<dbReference type="GeneID" id="77732071"/>
<dbReference type="InterPro" id="IPR019034">
    <property type="entry name" value="UPF0390"/>
</dbReference>
<evidence type="ECO:0000313" key="3">
    <source>
        <dbReference type="Proteomes" id="UP001164286"/>
    </source>
</evidence>
<evidence type="ECO:0000313" key="2">
    <source>
        <dbReference type="EMBL" id="KAI9635578.1"/>
    </source>
</evidence>
<feature type="region of interest" description="Disordered" evidence="1">
    <location>
        <begin position="69"/>
        <end position="112"/>
    </location>
</feature>
<sequence>MAQGAGKKSGGKSVSGGAAKKKSGVTRPGRFVVPPKTVGKIVAKAQEKKLSSKINDSIEKQMVQAASSGKLTIMKGKTDLRPGEGKSKAGGAKPPKPEKIARKNLNHHTRSG</sequence>
<feature type="region of interest" description="Disordered" evidence="1">
    <location>
        <begin position="1"/>
        <end position="33"/>
    </location>
</feature>
<evidence type="ECO:0000256" key="1">
    <source>
        <dbReference type="SAM" id="MobiDB-lite"/>
    </source>
</evidence>
<name>A0AA38LUI4_9TREE</name>
<dbReference type="Pfam" id="PF09495">
    <property type="entry name" value="DUF2462"/>
    <property type="match status" value="1"/>
</dbReference>
<dbReference type="RefSeq" id="XP_052945355.1">
    <property type="nucleotide sequence ID" value="XM_053092866.1"/>
</dbReference>
<accession>A0AA38LUI4</accession>
<reference evidence="2" key="1">
    <citation type="journal article" date="2022" name="G3 (Bethesda)">
        <title>High quality genome of the basidiomycete yeast Dioszegia hungarica PDD-24b-2 isolated from cloud water.</title>
        <authorList>
            <person name="Jarrige D."/>
            <person name="Haridas S."/>
            <person name="Bleykasten-Grosshans C."/>
            <person name="Joly M."/>
            <person name="Nadalig T."/>
            <person name="Sancelme M."/>
            <person name="Vuilleumier S."/>
            <person name="Grigoriev I.V."/>
            <person name="Amato P."/>
            <person name="Bringel F."/>
        </authorList>
    </citation>
    <scope>NUCLEOTIDE SEQUENCE</scope>
    <source>
        <strain evidence="2">PDD-24b-2</strain>
    </source>
</reference>
<dbReference type="Proteomes" id="UP001164286">
    <property type="component" value="Unassembled WGS sequence"/>
</dbReference>
<protein>
    <submittedName>
        <fullName evidence="2">Uncharacterized protein</fullName>
    </submittedName>
</protein>
<feature type="compositionally biased region" description="Basic residues" evidence="1">
    <location>
        <begin position="102"/>
        <end position="112"/>
    </location>
</feature>
<feature type="compositionally biased region" description="Low complexity" evidence="1">
    <location>
        <begin position="1"/>
        <end position="18"/>
    </location>
</feature>
<feature type="compositionally biased region" description="Basic and acidic residues" evidence="1">
    <location>
        <begin position="76"/>
        <end position="87"/>
    </location>
</feature>